<evidence type="ECO:0000256" key="1">
    <source>
        <dbReference type="ARBA" id="ARBA00001933"/>
    </source>
</evidence>
<dbReference type="InterPro" id="IPR015421">
    <property type="entry name" value="PyrdxlP-dep_Trfase_major"/>
</dbReference>
<dbReference type="InterPro" id="IPR015424">
    <property type="entry name" value="PyrdxlP-dep_Trfase"/>
</dbReference>
<feature type="domain" description="Aminotransferase class I/classII large" evidence="7">
    <location>
        <begin position="82"/>
        <end position="419"/>
    </location>
</feature>
<sequence>MTTHNKKSNDSTPGLKHPEFKVPLLERAWTFMPEGIHQTVSSEPIIPAIASKAKAIATEVRDFIRSDQGQVVGIFPEKEIYYGPSSGLEELRELVGRFWTHAYRLKNKPGIPPQGLDKRNVAIVSGATEGLAIVMHLFAYAQNVGLMPLYWSNYKGIILNAGGNPVVIDLFDEDYNLNFKSVERTIRENKITSLLINFPNNPSGDILTEDELEELAGLARRMNLIIIADEVYNFIRYKGEPQSMLAFAPERTVVVSSASKEYLIPGARVGYVLAAEETFTNSWMPKMIRSFSSSPNVLGQQMLLDILREEVKDFENGQSPRLISEIKQELKQRCDLMISVLRENGFELAGRDKDFPSGAISILARLPEDIKVDDKGFIEKALQLKKFSAVPGSVFGAPNCIRFGYAGMTPETIKRLSRSLKEVLDFLRK</sequence>
<evidence type="ECO:0000256" key="3">
    <source>
        <dbReference type="ARBA" id="ARBA00022576"/>
    </source>
</evidence>
<evidence type="ECO:0000256" key="6">
    <source>
        <dbReference type="RuleBase" id="RU000481"/>
    </source>
</evidence>
<accession>A0A0S7Y555</accession>
<dbReference type="Proteomes" id="UP000051861">
    <property type="component" value="Unassembled WGS sequence"/>
</dbReference>
<dbReference type="GO" id="GO:0030170">
    <property type="term" value="F:pyridoxal phosphate binding"/>
    <property type="evidence" value="ECO:0007669"/>
    <property type="project" value="InterPro"/>
</dbReference>
<gene>
    <name evidence="8" type="ORF">AMJ44_01665</name>
</gene>
<proteinExistence type="inferred from homology"/>
<keyword evidence="5" id="KW-0663">Pyridoxal phosphate</keyword>
<reference evidence="8 9" key="1">
    <citation type="journal article" date="2015" name="Microbiome">
        <title>Genomic resolution of linkages in carbon, nitrogen, and sulfur cycling among widespread estuary sediment bacteria.</title>
        <authorList>
            <person name="Baker B.J."/>
            <person name="Lazar C.S."/>
            <person name="Teske A.P."/>
            <person name="Dick G.J."/>
        </authorList>
    </citation>
    <scope>NUCLEOTIDE SEQUENCE [LARGE SCALE GENOMIC DNA]</scope>
    <source>
        <strain evidence="8">DG_54_3</strain>
    </source>
</reference>
<comment type="caution">
    <text evidence="8">The sequence shown here is derived from an EMBL/GenBank/DDBJ whole genome shotgun (WGS) entry which is preliminary data.</text>
</comment>
<comment type="similarity">
    <text evidence="2 6">Belongs to the class-I pyridoxal-phosphate-dependent aminotransferase family.</text>
</comment>
<dbReference type="EMBL" id="LIZX01000011">
    <property type="protein sequence ID" value="KPJ69889.1"/>
    <property type="molecule type" value="Genomic_DNA"/>
</dbReference>
<dbReference type="InterPro" id="IPR015422">
    <property type="entry name" value="PyrdxlP-dep_Trfase_small"/>
</dbReference>
<dbReference type="EC" id="2.6.1.-" evidence="6"/>
<dbReference type="InterPro" id="IPR004838">
    <property type="entry name" value="NHTrfase_class1_PyrdxlP-BS"/>
</dbReference>
<dbReference type="PANTHER" id="PTHR46383:SF2">
    <property type="entry name" value="AMINOTRANSFERASE"/>
    <property type="match status" value="1"/>
</dbReference>
<dbReference type="Gene3D" id="3.90.1150.10">
    <property type="entry name" value="Aspartate Aminotransferase, domain 1"/>
    <property type="match status" value="1"/>
</dbReference>
<evidence type="ECO:0000313" key="9">
    <source>
        <dbReference type="Proteomes" id="UP000051861"/>
    </source>
</evidence>
<protein>
    <recommendedName>
        <fullName evidence="6">Aminotransferase</fullName>
        <ecNumber evidence="6">2.6.1.-</ecNumber>
    </recommendedName>
</protein>
<name>A0A0S7Y555_UNCSA</name>
<dbReference type="Gene3D" id="3.40.640.10">
    <property type="entry name" value="Type I PLP-dependent aspartate aminotransferase-like (Major domain)"/>
    <property type="match status" value="1"/>
</dbReference>
<dbReference type="Pfam" id="PF00155">
    <property type="entry name" value="Aminotran_1_2"/>
    <property type="match status" value="1"/>
</dbReference>
<dbReference type="SUPFAM" id="SSF53383">
    <property type="entry name" value="PLP-dependent transferases"/>
    <property type="match status" value="1"/>
</dbReference>
<dbReference type="GO" id="GO:0008483">
    <property type="term" value="F:transaminase activity"/>
    <property type="evidence" value="ECO:0007669"/>
    <property type="project" value="UniProtKB-KW"/>
</dbReference>
<dbReference type="GO" id="GO:0006520">
    <property type="term" value="P:amino acid metabolic process"/>
    <property type="evidence" value="ECO:0007669"/>
    <property type="project" value="InterPro"/>
</dbReference>
<evidence type="ECO:0000313" key="8">
    <source>
        <dbReference type="EMBL" id="KPJ69889.1"/>
    </source>
</evidence>
<evidence type="ECO:0000256" key="2">
    <source>
        <dbReference type="ARBA" id="ARBA00007441"/>
    </source>
</evidence>
<evidence type="ECO:0000256" key="4">
    <source>
        <dbReference type="ARBA" id="ARBA00022679"/>
    </source>
</evidence>
<comment type="cofactor">
    <cofactor evidence="1 6">
        <name>pyridoxal 5'-phosphate</name>
        <dbReference type="ChEBI" id="CHEBI:597326"/>
    </cofactor>
</comment>
<dbReference type="CDD" id="cd00609">
    <property type="entry name" value="AAT_like"/>
    <property type="match status" value="1"/>
</dbReference>
<keyword evidence="3 6" id="KW-0032">Aminotransferase</keyword>
<evidence type="ECO:0000259" key="7">
    <source>
        <dbReference type="Pfam" id="PF00155"/>
    </source>
</evidence>
<evidence type="ECO:0000256" key="5">
    <source>
        <dbReference type="ARBA" id="ARBA00022898"/>
    </source>
</evidence>
<organism evidence="8 9">
    <name type="scientific">candidate division WOR-1 bacterium DG_54_3</name>
    <dbReference type="NCBI Taxonomy" id="1703775"/>
    <lineage>
        <taxon>Bacteria</taxon>
        <taxon>Bacillati</taxon>
        <taxon>Saganbacteria</taxon>
    </lineage>
</organism>
<dbReference type="PANTHER" id="PTHR46383">
    <property type="entry name" value="ASPARTATE AMINOTRANSFERASE"/>
    <property type="match status" value="1"/>
</dbReference>
<dbReference type="InterPro" id="IPR004839">
    <property type="entry name" value="Aminotransferase_I/II_large"/>
</dbReference>
<dbReference type="PROSITE" id="PS00105">
    <property type="entry name" value="AA_TRANSFER_CLASS_1"/>
    <property type="match status" value="1"/>
</dbReference>
<keyword evidence="4 6" id="KW-0808">Transferase</keyword>
<dbReference type="AlphaFoldDB" id="A0A0S7Y555"/>
<dbReference type="InterPro" id="IPR050596">
    <property type="entry name" value="AspAT/PAT-like"/>
</dbReference>